<dbReference type="SUPFAM" id="SSF54427">
    <property type="entry name" value="NTF2-like"/>
    <property type="match status" value="1"/>
</dbReference>
<dbReference type="OrthoDB" id="336094at2"/>
<dbReference type="InterPro" id="IPR046860">
    <property type="entry name" value="SnoaL_5"/>
</dbReference>
<organism evidence="2 3">
    <name type="scientific">Ruegeria profundi</name>
    <dbReference type="NCBI Taxonomy" id="1685378"/>
    <lineage>
        <taxon>Bacteria</taxon>
        <taxon>Pseudomonadati</taxon>
        <taxon>Pseudomonadota</taxon>
        <taxon>Alphaproteobacteria</taxon>
        <taxon>Rhodobacterales</taxon>
        <taxon>Roseobacteraceae</taxon>
        <taxon>Ruegeria</taxon>
    </lineage>
</organism>
<dbReference type="STRING" id="1685378.AVO44_01675"/>
<gene>
    <name evidence="2" type="ORF">AVO44_01675</name>
</gene>
<dbReference type="AlphaFoldDB" id="A0A0X3U486"/>
<evidence type="ECO:0000313" key="3">
    <source>
        <dbReference type="Proteomes" id="UP000053690"/>
    </source>
</evidence>
<dbReference type="Pfam" id="PF20409">
    <property type="entry name" value="SnoaL_5"/>
    <property type="match status" value="1"/>
</dbReference>
<evidence type="ECO:0000259" key="1">
    <source>
        <dbReference type="Pfam" id="PF20409"/>
    </source>
</evidence>
<sequence>MNLKEIAEELVAGCREDRAKENLPELYAADAVSVEAQDMDGSGRETHGVDGIRGKHEWWEGAHEVSSATVSDPYLHGDDRFAVIFEVQGKVKESGESFDMREVGVYHVADGKIVREEFFY</sequence>
<evidence type="ECO:0000313" key="2">
    <source>
        <dbReference type="EMBL" id="KUJ82011.1"/>
    </source>
</evidence>
<dbReference type="InterPro" id="IPR032710">
    <property type="entry name" value="NTF2-like_dom_sf"/>
</dbReference>
<protein>
    <recommendedName>
        <fullName evidence="1">SnoaL-like domain-containing protein</fullName>
    </recommendedName>
</protein>
<proteinExistence type="predicted"/>
<name>A0A0X3U486_9RHOB</name>
<dbReference type="RefSeq" id="WP_068331657.1">
    <property type="nucleotide sequence ID" value="NZ_LQBP01000001.1"/>
</dbReference>
<dbReference type="Proteomes" id="UP000053690">
    <property type="component" value="Unassembled WGS sequence"/>
</dbReference>
<comment type="caution">
    <text evidence="2">The sequence shown here is derived from an EMBL/GenBank/DDBJ whole genome shotgun (WGS) entry which is preliminary data.</text>
</comment>
<accession>A0A0X3U486</accession>
<feature type="domain" description="SnoaL-like" evidence="1">
    <location>
        <begin position="3"/>
        <end position="120"/>
    </location>
</feature>
<dbReference type="EMBL" id="LQBP01000001">
    <property type="protein sequence ID" value="KUJ82011.1"/>
    <property type="molecule type" value="Genomic_DNA"/>
</dbReference>
<dbReference type="Gene3D" id="3.10.450.50">
    <property type="match status" value="1"/>
</dbReference>
<keyword evidence="3" id="KW-1185">Reference proteome</keyword>
<reference evidence="3" key="1">
    <citation type="submission" date="2015-12" db="EMBL/GenBank/DDBJ databases">
        <authorList>
            <person name="Zhang G."/>
            <person name="Stingl U."/>
        </authorList>
    </citation>
    <scope>NUCLEOTIDE SEQUENCE [LARGE SCALE GENOMIC DNA]</scope>
    <source>
        <strain evidence="3">ZGT108</strain>
    </source>
</reference>